<name>A0AAV3XAV9_9CYAN</name>
<reference evidence="1" key="1">
    <citation type="submission" date="2019-10" db="EMBL/GenBank/DDBJ databases">
        <title>Draft genome sequece of Microseira wollei NIES-4236.</title>
        <authorList>
            <person name="Yamaguchi H."/>
            <person name="Suzuki S."/>
            <person name="Kawachi M."/>
        </authorList>
    </citation>
    <scope>NUCLEOTIDE SEQUENCE</scope>
    <source>
        <strain evidence="1">NIES-4236</strain>
    </source>
</reference>
<gene>
    <name evidence="1" type="ORF">MiSe_41480</name>
</gene>
<organism evidence="1 2">
    <name type="scientific">Microseira wollei NIES-4236</name>
    <dbReference type="NCBI Taxonomy" id="2530354"/>
    <lineage>
        <taxon>Bacteria</taxon>
        <taxon>Bacillati</taxon>
        <taxon>Cyanobacteriota</taxon>
        <taxon>Cyanophyceae</taxon>
        <taxon>Oscillatoriophycideae</taxon>
        <taxon>Aerosakkonematales</taxon>
        <taxon>Aerosakkonemataceae</taxon>
        <taxon>Microseira</taxon>
    </lineage>
</organism>
<dbReference type="AlphaFoldDB" id="A0AAV3XAV9"/>
<protein>
    <submittedName>
        <fullName evidence="1">Filamentous hemagglutinin-like protein</fullName>
    </submittedName>
</protein>
<keyword evidence="2" id="KW-1185">Reference proteome</keyword>
<dbReference type="Proteomes" id="UP001050975">
    <property type="component" value="Unassembled WGS sequence"/>
</dbReference>
<dbReference type="RefSeq" id="WP_226584696.1">
    <property type="nucleotide sequence ID" value="NZ_BLAY01000065.1"/>
</dbReference>
<proteinExistence type="predicted"/>
<dbReference type="InterPro" id="IPR011050">
    <property type="entry name" value="Pectin_lyase_fold/virulence"/>
</dbReference>
<sequence length="381" mass="37826">MERGAKGNTGDINITTRSLSVTGGAQLQSLSRGQGNAGNLRITATDSVFFDGVSSNKRPSAAFTTVETEAVGNGGSIDITTRSLSLTNGGVLTARTNGEGNAGNITITATETVSLDGVGIDGGSSGIFSTVGDKAVGKGGEISITTGSLAVTNGAQLLVGTSGKGDAGNVRIIATDTVSFDGVGSNGEFSGIFSSVAAETAIGKGGLIEIETGLLSVTNPAVLNANSVGQGAAGNIEVKADSVGLNQAAIGAETVAGKGNITLRSDSLILRNRSFITTNATGSNIVGGNITLDVGVLAALENSDISANSEEFVGVNVTIDTQFILITQPRDALTSESDITATGKIAAGTITINTPDVDPSSGLVELADNVVDVTGLIVDGC</sequence>
<accession>A0AAV3XAV9</accession>
<comment type="caution">
    <text evidence="1">The sequence shown here is derived from an EMBL/GenBank/DDBJ whole genome shotgun (WGS) entry which is preliminary data.</text>
</comment>
<dbReference type="Gene3D" id="2.160.20.10">
    <property type="entry name" value="Single-stranded right-handed beta-helix, Pectin lyase-like"/>
    <property type="match status" value="1"/>
</dbReference>
<dbReference type="InterPro" id="IPR012334">
    <property type="entry name" value="Pectin_lyas_fold"/>
</dbReference>
<evidence type="ECO:0000313" key="1">
    <source>
        <dbReference type="EMBL" id="GET39379.1"/>
    </source>
</evidence>
<evidence type="ECO:0000313" key="2">
    <source>
        <dbReference type="Proteomes" id="UP001050975"/>
    </source>
</evidence>
<dbReference type="SUPFAM" id="SSF51126">
    <property type="entry name" value="Pectin lyase-like"/>
    <property type="match status" value="2"/>
</dbReference>
<dbReference type="EMBL" id="BLAY01000065">
    <property type="protein sequence ID" value="GET39379.1"/>
    <property type="molecule type" value="Genomic_DNA"/>
</dbReference>